<sequence>AARRYAELYPNRRHPSGHVILGAAQRLYDTGSVLPNKHDTGRNRVRNVRNTERFIRTFEDNPETSIRIGARK</sequence>
<proteinExistence type="predicted"/>
<name>E2A4S0_CAMFO</name>
<organism evidence="2">
    <name type="scientific">Camponotus floridanus</name>
    <name type="common">Florida carpenter ant</name>
    <dbReference type="NCBI Taxonomy" id="104421"/>
    <lineage>
        <taxon>Eukaryota</taxon>
        <taxon>Metazoa</taxon>
        <taxon>Ecdysozoa</taxon>
        <taxon>Arthropoda</taxon>
        <taxon>Hexapoda</taxon>
        <taxon>Insecta</taxon>
        <taxon>Pterygota</taxon>
        <taxon>Neoptera</taxon>
        <taxon>Endopterygota</taxon>
        <taxon>Hymenoptera</taxon>
        <taxon>Apocrita</taxon>
        <taxon>Aculeata</taxon>
        <taxon>Formicoidea</taxon>
        <taxon>Formicidae</taxon>
        <taxon>Formicinae</taxon>
        <taxon>Camponotus</taxon>
    </lineage>
</organism>
<gene>
    <name evidence="1" type="ORF">EAG_12777</name>
</gene>
<evidence type="ECO:0000313" key="2">
    <source>
        <dbReference type="Proteomes" id="UP000000311"/>
    </source>
</evidence>
<reference evidence="1 2" key="1">
    <citation type="journal article" date="2010" name="Science">
        <title>Genomic comparison of the ants Camponotus floridanus and Harpegnathos saltator.</title>
        <authorList>
            <person name="Bonasio R."/>
            <person name="Zhang G."/>
            <person name="Ye C."/>
            <person name="Mutti N.S."/>
            <person name="Fang X."/>
            <person name="Qin N."/>
            <person name="Donahue G."/>
            <person name="Yang P."/>
            <person name="Li Q."/>
            <person name="Li C."/>
            <person name="Zhang P."/>
            <person name="Huang Z."/>
            <person name="Berger S.L."/>
            <person name="Reinberg D."/>
            <person name="Wang J."/>
            <person name="Liebig J."/>
        </authorList>
    </citation>
    <scope>NUCLEOTIDE SEQUENCE [LARGE SCALE GENOMIC DNA]</scope>
    <source>
        <strain evidence="2">C129</strain>
    </source>
</reference>
<protein>
    <recommendedName>
        <fullName evidence="3">DUF4817 domain-containing protein</fullName>
    </recommendedName>
</protein>
<accession>E2A4S0</accession>
<dbReference type="Proteomes" id="UP000000311">
    <property type="component" value="Unassembled WGS sequence"/>
</dbReference>
<dbReference type="InParanoid" id="E2A4S0"/>
<evidence type="ECO:0000313" key="1">
    <source>
        <dbReference type="EMBL" id="EFN71569.1"/>
    </source>
</evidence>
<evidence type="ECO:0008006" key="3">
    <source>
        <dbReference type="Google" id="ProtNLM"/>
    </source>
</evidence>
<dbReference type="OrthoDB" id="6740069at2759"/>
<dbReference type="AlphaFoldDB" id="E2A4S0"/>
<keyword evidence="2" id="KW-1185">Reference proteome</keyword>
<feature type="non-terminal residue" evidence="1">
    <location>
        <position position="1"/>
    </location>
</feature>
<feature type="non-terminal residue" evidence="1">
    <location>
        <position position="72"/>
    </location>
</feature>
<dbReference type="EMBL" id="GL436731">
    <property type="protein sequence ID" value="EFN71569.1"/>
    <property type="molecule type" value="Genomic_DNA"/>
</dbReference>